<feature type="compositionally biased region" description="Polar residues" evidence="3">
    <location>
        <begin position="261"/>
        <end position="275"/>
    </location>
</feature>
<feature type="compositionally biased region" description="Basic and acidic residues" evidence="3">
    <location>
        <begin position="239"/>
        <end position="255"/>
    </location>
</feature>
<evidence type="ECO:0000256" key="2">
    <source>
        <dbReference type="ARBA" id="ARBA00022737"/>
    </source>
</evidence>
<reference evidence="4" key="1">
    <citation type="submission" date="2022-11" db="EMBL/GenBank/DDBJ databases">
        <title>Centuries of genome instability and evolution in soft-shell clam transmissible cancer (bioRxiv).</title>
        <authorList>
            <person name="Hart S.F.M."/>
            <person name="Yonemitsu M.A."/>
            <person name="Giersch R.M."/>
            <person name="Beal B.F."/>
            <person name="Arriagada G."/>
            <person name="Davis B.W."/>
            <person name="Ostrander E.A."/>
            <person name="Goff S.P."/>
            <person name="Metzger M.J."/>
        </authorList>
    </citation>
    <scope>NUCLEOTIDE SEQUENCE</scope>
    <source>
        <strain evidence="4">MELC-2E11</strain>
        <tissue evidence="4">Siphon/mantle</tissue>
    </source>
</reference>
<dbReference type="SUPFAM" id="SSF52058">
    <property type="entry name" value="L domain-like"/>
    <property type="match status" value="1"/>
</dbReference>
<keyword evidence="5" id="KW-1185">Reference proteome</keyword>
<dbReference type="EMBL" id="CP111028">
    <property type="protein sequence ID" value="WAR30972.1"/>
    <property type="molecule type" value="Genomic_DNA"/>
</dbReference>
<dbReference type="PANTHER" id="PTHR45617">
    <property type="entry name" value="LEUCINE RICH REPEAT FAMILY PROTEIN"/>
    <property type="match status" value="1"/>
</dbReference>
<proteinExistence type="predicted"/>
<accession>A0ABY7GC80</accession>
<dbReference type="InterPro" id="IPR001611">
    <property type="entry name" value="Leu-rich_rpt"/>
</dbReference>
<dbReference type="PANTHER" id="PTHR45617:SF169">
    <property type="entry name" value="LRRCT DOMAIN-CONTAINING PROTEIN"/>
    <property type="match status" value="1"/>
</dbReference>
<keyword evidence="2" id="KW-0677">Repeat</keyword>
<feature type="compositionally biased region" description="Basic and acidic residues" evidence="3">
    <location>
        <begin position="276"/>
        <end position="290"/>
    </location>
</feature>
<gene>
    <name evidence="4" type="ORF">MAR_033514</name>
</gene>
<feature type="region of interest" description="Disordered" evidence="3">
    <location>
        <begin position="425"/>
        <end position="474"/>
    </location>
</feature>
<keyword evidence="1" id="KW-0433">Leucine-rich repeat</keyword>
<name>A0ABY7GC80_MYAAR</name>
<dbReference type="InterPro" id="IPR032675">
    <property type="entry name" value="LRR_dom_sf"/>
</dbReference>
<evidence type="ECO:0000313" key="5">
    <source>
        <dbReference type="Proteomes" id="UP001164746"/>
    </source>
</evidence>
<dbReference type="Proteomes" id="UP001164746">
    <property type="component" value="Chromosome 17"/>
</dbReference>
<feature type="compositionally biased region" description="Basic and acidic residues" evidence="3">
    <location>
        <begin position="428"/>
        <end position="443"/>
    </location>
</feature>
<evidence type="ECO:0000256" key="1">
    <source>
        <dbReference type="ARBA" id="ARBA00022614"/>
    </source>
</evidence>
<feature type="region of interest" description="Disordered" evidence="3">
    <location>
        <begin position="235"/>
        <end position="296"/>
    </location>
</feature>
<evidence type="ECO:0000313" key="4">
    <source>
        <dbReference type="EMBL" id="WAR30972.1"/>
    </source>
</evidence>
<dbReference type="Gene3D" id="3.80.10.10">
    <property type="entry name" value="Ribonuclease Inhibitor"/>
    <property type="match status" value="2"/>
</dbReference>
<organism evidence="4 5">
    <name type="scientific">Mya arenaria</name>
    <name type="common">Soft-shell clam</name>
    <dbReference type="NCBI Taxonomy" id="6604"/>
    <lineage>
        <taxon>Eukaryota</taxon>
        <taxon>Metazoa</taxon>
        <taxon>Spiralia</taxon>
        <taxon>Lophotrochozoa</taxon>
        <taxon>Mollusca</taxon>
        <taxon>Bivalvia</taxon>
        <taxon>Autobranchia</taxon>
        <taxon>Heteroconchia</taxon>
        <taxon>Euheterodonta</taxon>
        <taxon>Imparidentia</taxon>
        <taxon>Neoheterodontei</taxon>
        <taxon>Myida</taxon>
        <taxon>Myoidea</taxon>
        <taxon>Myidae</taxon>
        <taxon>Mya</taxon>
    </lineage>
</organism>
<sequence>MAAGGTSFAIDFESKSDNTQKRRIPRKSAKSLVQCLSECGIRTSGLEAQSLKSLCPNVVDLDLAGNLIESWAEILPVLSELENLKFLNLARNKITKEQEALMTWSKRLPAVENVVLNSTGANWQAVLTLACMLDSLQELHICGNDYTQLPDAGFKGLESVYCLRMNDNSIQSWEEIWKLRHLPNLKYLILSGNPLTDIYYHEDDLAGQGQNEGSNTDDGVVGKCKVKEETIIAGQGQNKDGDLDTVKNDQQKDNSLENDLDSQGQNKDSNICTVTDDQKKEHHSKHDLDTKGQGNSENIDLEAESKEINSTFDCDTVKKAKLFTCDSQAKSCDTQIAVNEFVKINGQEIFQPCDVLENAESQSKDAVIMDDLQSDERGLNNQKNNDIKDEVTKTKMETRPEATMKSNNDIIHESTQLMFDQQSSFPETMDKGNESKVDVEAGHQEQSGTYESNDADEGKQSIENNETSQSVRERAEAIEKPFQALETLCLSDTHIKNLPRIRNLNGSEISDTERERAERKLTPLVDIDISKGYKEHVTLTFHQNSEVVFTETVSVKEHTGSCCRRTHHTFCMSLPDKFTYNHRHVTGLGERFSRQRGPDISLLNYNSVKKYASCCGPLL</sequence>
<protein>
    <submittedName>
        <fullName evidence="4">TBCEL-like protein</fullName>
    </submittedName>
</protein>
<evidence type="ECO:0000256" key="3">
    <source>
        <dbReference type="SAM" id="MobiDB-lite"/>
    </source>
</evidence>
<feature type="compositionally biased region" description="Polar residues" evidence="3">
    <location>
        <begin position="461"/>
        <end position="470"/>
    </location>
</feature>
<dbReference type="Pfam" id="PF13855">
    <property type="entry name" value="LRR_8"/>
    <property type="match status" value="1"/>
</dbReference>